<accession>A0ABY2SI67</accession>
<proteinExistence type="predicted"/>
<name>A0ABY2SI67_9HYPH</name>
<feature type="compositionally biased region" description="Polar residues" evidence="1">
    <location>
        <begin position="140"/>
        <end position="150"/>
    </location>
</feature>
<dbReference type="EMBL" id="SZPQ01000023">
    <property type="protein sequence ID" value="TKI05042.1"/>
    <property type="molecule type" value="Genomic_DNA"/>
</dbReference>
<evidence type="ECO:0000313" key="2">
    <source>
        <dbReference type="EMBL" id="TKI05042.1"/>
    </source>
</evidence>
<gene>
    <name evidence="2" type="ORF">FCN80_16065</name>
</gene>
<feature type="compositionally biased region" description="Polar residues" evidence="1">
    <location>
        <begin position="97"/>
        <end position="117"/>
    </location>
</feature>
<feature type="region of interest" description="Disordered" evidence="1">
    <location>
        <begin position="79"/>
        <end position="151"/>
    </location>
</feature>
<dbReference type="Proteomes" id="UP000305202">
    <property type="component" value="Unassembled WGS sequence"/>
</dbReference>
<protein>
    <submittedName>
        <fullName evidence="2">Uncharacterized protein</fullName>
    </submittedName>
</protein>
<feature type="compositionally biased region" description="Basic and acidic residues" evidence="1">
    <location>
        <begin position="83"/>
        <end position="96"/>
    </location>
</feature>
<sequence length="937" mass="107242">MLIEASGRNNISDSLYGSLRHNGESRRYIHEFNRLLGDIKHIGNGRPNDFAAPPRLGRNLSKTARWIYYFTLSPIMHAGPPKQSHEISTHPVDNRSLRQPRTSTETSPPSLFKSVNGSYPPPLWTGQHPSGKLRRKRESIAQTPTSNEESITPRLFPAGVADNHILGYLWQKGWLPAGMRMSDVGLINILLDVIERFPREIITLAKSLLAGSGMYGGLDGEIIDQGYATETLHAWISSKLFHQGLPFYLAKLFSECCREAAISGQYFCHQNAFQKLLHLTIDPIMSFTETSEQPESITPAARQYILGKMVYPLLPTLTLWPEDAPQQIKMGTVEWGYYHVGASYMNISHLNVRHLDLEEYISLGILLETMLSSTVLAPSLIRLFHIPALFAYIQRHPFTQNNLQSIDIMQDGVVKSDIMEEFFSACDEWNMLKNPPSCYDEIVKTYKTRTQLAQEILTSTCRFEEGKDISSLISNYKLFPGSSFCWDNVIPGKERSRALPHLDELFQHQNVLIANAYYVVHKMLVHEMLNELGSADVAFLADATIVEMNASFRHDRMPVTAWGYLSQMEYNHLHLPRGIKIYSATREGEERCYAIHSDHFIDLLVRVDRNIDWYSNLIESDISQIDKKHLQLVLSPTLRGKMKAADQRLEYFVSKLARVHQKVFLRKIQDYGYDSTFFQKVKNFLYSLIPLRDCVNHIRFKEEEQAVVTCSADIVALLPLVGKGLNIAAKASMLLHFRTWIIMQKAFSSFALRETLHYAMEKSLITLPKYSLLPIAQNLNRKALSAYAVEVIKLFDPGIESLVALKRILSKNIFLVIKATRYRHPVLERLYHIMEPHFRISYEAASGNIDKLAYLSGSRQQIPIEKLIGDKFEGKEVYLRIDPGTGRIYGTKYILTEDNLLEAIITPKFPFLKHSRKRHLDEFLFRLANNTLWTEGR</sequence>
<comment type="caution">
    <text evidence="2">The sequence shown here is derived from an EMBL/GenBank/DDBJ whole genome shotgun (WGS) entry which is preliminary data.</text>
</comment>
<evidence type="ECO:0000256" key="1">
    <source>
        <dbReference type="SAM" id="MobiDB-lite"/>
    </source>
</evidence>
<evidence type="ECO:0000313" key="3">
    <source>
        <dbReference type="Proteomes" id="UP000305202"/>
    </source>
</evidence>
<keyword evidence="3" id="KW-1185">Reference proteome</keyword>
<organism evidence="2 3">
    <name type="scientific">Martelella alba</name>
    <dbReference type="NCBI Taxonomy" id="2590451"/>
    <lineage>
        <taxon>Bacteria</taxon>
        <taxon>Pseudomonadati</taxon>
        <taxon>Pseudomonadota</taxon>
        <taxon>Alphaproteobacteria</taxon>
        <taxon>Hyphomicrobiales</taxon>
        <taxon>Aurantimonadaceae</taxon>
        <taxon>Martelella</taxon>
    </lineage>
</organism>
<reference evidence="2 3" key="1">
    <citation type="submission" date="2019-04" db="EMBL/GenBank/DDBJ databases">
        <authorList>
            <person name="Li M."/>
            <person name="Gao C."/>
        </authorList>
    </citation>
    <scope>NUCLEOTIDE SEQUENCE [LARGE SCALE GENOMIC DNA]</scope>
    <source>
        <strain evidence="2 3">BGMRC 2031</strain>
    </source>
</reference>
<dbReference type="RefSeq" id="WP_136991183.1">
    <property type="nucleotide sequence ID" value="NZ_SZPQ01000023.1"/>
</dbReference>